<proteinExistence type="predicted"/>
<dbReference type="Proteomes" id="UP000010473">
    <property type="component" value="Chromosome"/>
</dbReference>
<dbReference type="KEGG" id="scs:Sta7437_4021"/>
<keyword evidence="2" id="KW-1185">Reference proteome</keyword>
<organism evidence="1 2">
    <name type="scientific">Stanieria cyanosphaera (strain ATCC 29371 / PCC 7437)</name>
    <dbReference type="NCBI Taxonomy" id="111780"/>
    <lineage>
        <taxon>Bacteria</taxon>
        <taxon>Bacillati</taxon>
        <taxon>Cyanobacteriota</taxon>
        <taxon>Cyanophyceae</taxon>
        <taxon>Pleurocapsales</taxon>
        <taxon>Dermocarpellaceae</taxon>
        <taxon>Stanieria</taxon>
    </lineage>
</organism>
<dbReference type="EMBL" id="CP003653">
    <property type="protein sequence ID" value="AFZ37499.1"/>
    <property type="molecule type" value="Genomic_DNA"/>
</dbReference>
<dbReference type="AlphaFoldDB" id="K9XZM5"/>
<dbReference type="STRING" id="111780.Sta7437_4021"/>
<name>K9XZM5_STAC7</name>
<reference evidence="2" key="1">
    <citation type="journal article" date="2013" name="Proc. Natl. Acad. Sci. U.S.A.">
        <title>Improving the coverage of the cyanobacterial phylum using diversity-driven genome sequencing.</title>
        <authorList>
            <person name="Shih P.M."/>
            <person name="Wu D."/>
            <person name="Latifi A."/>
            <person name="Axen S.D."/>
            <person name="Fewer D.P."/>
            <person name="Talla E."/>
            <person name="Calteau A."/>
            <person name="Cai F."/>
            <person name="Tandeau de Marsac N."/>
            <person name="Rippka R."/>
            <person name="Herdman M."/>
            <person name="Sivonen K."/>
            <person name="Coursin T."/>
            <person name="Laurent T."/>
            <person name="Goodwin L."/>
            <person name="Nolan M."/>
            <person name="Davenport K.W."/>
            <person name="Han C.S."/>
            <person name="Rubin E.M."/>
            <person name="Eisen J.A."/>
            <person name="Woyke T."/>
            <person name="Gugger M."/>
            <person name="Kerfeld C.A."/>
        </authorList>
    </citation>
    <scope>NUCLEOTIDE SEQUENCE [LARGE SCALE GENOMIC DNA]</scope>
    <source>
        <strain evidence="2">ATCC 29371 / PCC 7437</strain>
    </source>
</reference>
<protein>
    <submittedName>
        <fullName evidence="1">Uncharacterized protein</fullName>
    </submittedName>
</protein>
<sequence length="45" mass="4943">MYGSYNCDIYNIKPLALDLNAVAVGSAFAYEDLITCIAQIVCLLR</sequence>
<accession>K9XZM5</accession>
<evidence type="ECO:0000313" key="1">
    <source>
        <dbReference type="EMBL" id="AFZ37499.1"/>
    </source>
</evidence>
<gene>
    <name evidence="1" type="ordered locus">Sta7437_4021</name>
</gene>
<evidence type="ECO:0000313" key="2">
    <source>
        <dbReference type="Proteomes" id="UP000010473"/>
    </source>
</evidence>
<dbReference type="HOGENOM" id="CLU_3205506_0_0_3"/>